<protein>
    <submittedName>
        <fullName evidence="1">PA2817 family protein</fullName>
    </submittedName>
</protein>
<name>A0AAW7XPH1_9GAMM</name>
<proteinExistence type="predicted"/>
<dbReference type="Proteomes" id="UP001169862">
    <property type="component" value="Unassembled WGS sequence"/>
</dbReference>
<sequence>MSNSYVSFHIDLLKQTYNHVIQFMPFASQELGEDEQSFLEQFTALIEAIEQQSEDVLEQGQALLTRWIRNYPELVPIIPRDLLWYFGGDCLHYMPDEEIDKFQLLDEKRHLAESEGKDFEYARERAVILELAH</sequence>
<dbReference type="RefSeq" id="WP_178968480.1">
    <property type="nucleotide sequence ID" value="NZ_CP041336.1"/>
</dbReference>
<gene>
    <name evidence="1" type="ORF">Q4490_15020</name>
</gene>
<evidence type="ECO:0000313" key="1">
    <source>
        <dbReference type="EMBL" id="MDO6454882.1"/>
    </source>
</evidence>
<dbReference type="InterPro" id="IPR048156">
    <property type="entry name" value="PA2817-like"/>
</dbReference>
<dbReference type="AlphaFoldDB" id="A0AAW7XPH1"/>
<reference evidence="1" key="1">
    <citation type="submission" date="2023-07" db="EMBL/GenBank/DDBJ databases">
        <title>Genome content predicts the carbon catabolic preferences of heterotrophic bacteria.</title>
        <authorList>
            <person name="Gralka M."/>
        </authorList>
    </citation>
    <scope>NUCLEOTIDE SEQUENCE</scope>
    <source>
        <strain evidence="1">I2M16</strain>
    </source>
</reference>
<dbReference type="NCBIfam" id="NF041512">
    <property type="entry name" value="PA2817_fam"/>
    <property type="match status" value="1"/>
</dbReference>
<organism evidence="1 2">
    <name type="scientific">Neptunomonas phycophila</name>
    <dbReference type="NCBI Taxonomy" id="1572645"/>
    <lineage>
        <taxon>Bacteria</taxon>
        <taxon>Pseudomonadati</taxon>
        <taxon>Pseudomonadota</taxon>
        <taxon>Gammaproteobacteria</taxon>
        <taxon>Oceanospirillales</taxon>
        <taxon>Oceanospirillaceae</taxon>
        <taxon>Neptunomonas</taxon>
    </lineage>
</organism>
<accession>A0AAW7XPH1</accession>
<dbReference type="GeneID" id="89455752"/>
<evidence type="ECO:0000313" key="2">
    <source>
        <dbReference type="Proteomes" id="UP001169862"/>
    </source>
</evidence>
<dbReference type="EMBL" id="JAUOPG010000010">
    <property type="protein sequence ID" value="MDO6454882.1"/>
    <property type="molecule type" value="Genomic_DNA"/>
</dbReference>
<comment type="caution">
    <text evidence="1">The sequence shown here is derived from an EMBL/GenBank/DDBJ whole genome shotgun (WGS) entry which is preliminary data.</text>
</comment>